<reference evidence="2" key="1">
    <citation type="journal article" date="2023" name="Science">
        <title>Genome structures resolve the early diversification of teleost fishes.</title>
        <authorList>
            <person name="Parey E."/>
            <person name="Louis A."/>
            <person name="Montfort J."/>
            <person name="Bouchez O."/>
            <person name="Roques C."/>
            <person name="Iampietro C."/>
            <person name="Lluch J."/>
            <person name="Castinel A."/>
            <person name="Donnadieu C."/>
            <person name="Desvignes T."/>
            <person name="Floi Bucao C."/>
            <person name="Jouanno E."/>
            <person name="Wen M."/>
            <person name="Mejri S."/>
            <person name="Dirks R."/>
            <person name="Jansen H."/>
            <person name="Henkel C."/>
            <person name="Chen W.J."/>
            <person name="Zahm M."/>
            <person name="Cabau C."/>
            <person name="Klopp C."/>
            <person name="Thompson A.W."/>
            <person name="Robinson-Rechavi M."/>
            <person name="Braasch I."/>
            <person name="Lecointre G."/>
            <person name="Bobe J."/>
            <person name="Postlethwait J.H."/>
            <person name="Berthelot C."/>
            <person name="Roest Crollius H."/>
            <person name="Guiguen Y."/>
        </authorList>
    </citation>
    <scope>NUCLEOTIDE SEQUENCE</scope>
    <source>
        <strain evidence="2">WJC10195</strain>
    </source>
</reference>
<accession>A0A9Q1FYQ7</accession>
<evidence type="ECO:0000256" key="1">
    <source>
        <dbReference type="SAM" id="MobiDB-lite"/>
    </source>
</evidence>
<comment type="caution">
    <text evidence="2">The sequence shown here is derived from an EMBL/GenBank/DDBJ whole genome shotgun (WGS) entry which is preliminary data.</text>
</comment>
<dbReference type="Proteomes" id="UP001152622">
    <property type="component" value="Chromosome 3"/>
</dbReference>
<feature type="region of interest" description="Disordered" evidence="1">
    <location>
        <begin position="1"/>
        <end position="29"/>
    </location>
</feature>
<sequence length="176" mass="18844">MLSPEEGCRRVTGLIVSPEPSDRGGSQERALTLAAGSSAALSNHSERAGLAAHSRSCPLLWASRGPPSDLGEGPRRVCHVRAASRANAFAARLRSGKCKRAVLCESGRAAGILMTLQTYPTASRSRSAARETPLPAGESAPRGRRDLKTWRRRAAVHNRGSNTRKPRAGNCRLRDN</sequence>
<organism evidence="2 3">
    <name type="scientific">Synaphobranchus kaupii</name>
    <name type="common">Kaup's arrowtooth eel</name>
    <dbReference type="NCBI Taxonomy" id="118154"/>
    <lineage>
        <taxon>Eukaryota</taxon>
        <taxon>Metazoa</taxon>
        <taxon>Chordata</taxon>
        <taxon>Craniata</taxon>
        <taxon>Vertebrata</taxon>
        <taxon>Euteleostomi</taxon>
        <taxon>Actinopterygii</taxon>
        <taxon>Neopterygii</taxon>
        <taxon>Teleostei</taxon>
        <taxon>Anguilliformes</taxon>
        <taxon>Synaphobranchidae</taxon>
        <taxon>Synaphobranchus</taxon>
    </lineage>
</organism>
<feature type="region of interest" description="Disordered" evidence="1">
    <location>
        <begin position="121"/>
        <end position="176"/>
    </location>
</feature>
<name>A0A9Q1FYQ7_SYNKA</name>
<feature type="compositionally biased region" description="Basic residues" evidence="1">
    <location>
        <begin position="150"/>
        <end position="167"/>
    </location>
</feature>
<keyword evidence="3" id="KW-1185">Reference proteome</keyword>
<dbReference type="EMBL" id="JAINUF010000003">
    <property type="protein sequence ID" value="KAJ8370344.1"/>
    <property type="molecule type" value="Genomic_DNA"/>
</dbReference>
<gene>
    <name evidence="2" type="ORF">SKAU_G00103720</name>
</gene>
<evidence type="ECO:0000313" key="3">
    <source>
        <dbReference type="Proteomes" id="UP001152622"/>
    </source>
</evidence>
<protein>
    <submittedName>
        <fullName evidence="2">Uncharacterized protein</fullName>
    </submittedName>
</protein>
<proteinExistence type="predicted"/>
<dbReference type="AlphaFoldDB" id="A0A9Q1FYQ7"/>
<evidence type="ECO:0000313" key="2">
    <source>
        <dbReference type="EMBL" id="KAJ8370344.1"/>
    </source>
</evidence>